<keyword evidence="4" id="KW-1185">Reference proteome</keyword>
<dbReference type="PANTHER" id="PTHR46082">
    <property type="entry name" value="ATP/GTP-BINDING PROTEIN-RELATED"/>
    <property type="match status" value="1"/>
</dbReference>
<protein>
    <recommendedName>
        <fullName evidence="5">NB-ARC domain-containing protein</fullName>
    </recommendedName>
</protein>
<evidence type="ECO:0000259" key="2">
    <source>
        <dbReference type="Pfam" id="PF25000"/>
    </source>
</evidence>
<dbReference type="InterPro" id="IPR019734">
    <property type="entry name" value="TPR_rpt"/>
</dbReference>
<organism evidence="3 4">
    <name type="scientific">Curvularia clavata</name>
    <dbReference type="NCBI Taxonomy" id="95742"/>
    <lineage>
        <taxon>Eukaryota</taxon>
        <taxon>Fungi</taxon>
        <taxon>Dikarya</taxon>
        <taxon>Ascomycota</taxon>
        <taxon>Pezizomycotina</taxon>
        <taxon>Dothideomycetes</taxon>
        <taxon>Pleosporomycetidae</taxon>
        <taxon>Pleosporales</taxon>
        <taxon>Pleosporineae</taxon>
        <taxon>Pleosporaceae</taxon>
        <taxon>Curvularia</taxon>
    </lineage>
</organism>
<dbReference type="Gene3D" id="3.40.50.1820">
    <property type="entry name" value="alpha/beta hydrolase"/>
    <property type="match status" value="1"/>
</dbReference>
<dbReference type="SUPFAM" id="SSF52540">
    <property type="entry name" value="P-loop containing nucleoside triphosphate hydrolases"/>
    <property type="match status" value="1"/>
</dbReference>
<gene>
    <name evidence="3" type="ORF">yc1106_00315</name>
</gene>
<dbReference type="SMART" id="SM00028">
    <property type="entry name" value="TPR"/>
    <property type="match status" value="4"/>
</dbReference>
<dbReference type="InterPro" id="IPR053137">
    <property type="entry name" value="NLR-like"/>
</dbReference>
<dbReference type="Proteomes" id="UP001056012">
    <property type="component" value="Chromosome 1"/>
</dbReference>
<dbReference type="InterPro" id="IPR027417">
    <property type="entry name" value="P-loop_NTPase"/>
</dbReference>
<proteinExistence type="predicted"/>
<dbReference type="Pfam" id="PF00931">
    <property type="entry name" value="NB-ARC"/>
    <property type="match status" value="1"/>
</dbReference>
<dbReference type="GO" id="GO:0043531">
    <property type="term" value="F:ADP binding"/>
    <property type="evidence" value="ECO:0007669"/>
    <property type="project" value="InterPro"/>
</dbReference>
<evidence type="ECO:0000259" key="1">
    <source>
        <dbReference type="Pfam" id="PF00931"/>
    </source>
</evidence>
<dbReference type="VEuPathDB" id="FungiDB:yc1106_00315"/>
<feature type="domain" description="DUF7779" evidence="2">
    <location>
        <begin position="624"/>
        <end position="699"/>
    </location>
</feature>
<dbReference type="Pfam" id="PF25000">
    <property type="entry name" value="DUF7779"/>
    <property type="match status" value="1"/>
</dbReference>
<dbReference type="InterPro" id="IPR011990">
    <property type="entry name" value="TPR-like_helical_dom_sf"/>
</dbReference>
<dbReference type="InterPro" id="IPR056681">
    <property type="entry name" value="DUF7779"/>
</dbReference>
<sequence>MKNLTFYSIVLIHGLRGHPRRTWEDAAAPSSVGNDAAKKSKSLPIRSFLRRRSSKFAGLETKQEKTLSSSSTLLSSPSTIFWPEDYLVSDIPNACVWTYGYNADVIGGIFQANNKNSISQHGQDLSVRLEREIGNEKPIVFVVHSLGGIILKDVGIWRYANADGTANLLIKAIRRSDTVRERTKLIVFLGTPHRGSTYANWGQIASKLARIALQDSNKKIVDTLEVNNEVLDNIHEEFKRIVYKGGIKIHSFQEARGVTGVRGLEGKFQVVDDYSSKLDLPRDVEIVESIDANHMQMARCSSRDDQVYRVISGVLKAFVEQELKNQEMPLTLTKSATEGMKSSASSDTLFIMPFSRDESFIGREDSIVQIDDRRAAASTHTRIALVGLGGVGKSQIAIEYAYRARDAVPQMSVLWIHASDSSRFQQGYKSIADKLMLPGRDDPTVDVLKLVHDWLLDSGNGQWLMILDNVDNNDVFSSDNQSGMPLESYLPPAAHGTILITSRNKVVATNLVDGPNGIIHVEPMGEEDALALLQTKVSLTESDQADAKSLVQVLEYIPLAVTHAAAYIRTRSDILTIGSYLNLFHESETNQMHLLSKDELKDIRRDPSIRYPVIATWQISFEHIQKMEQSAADLLALMSMFDKQGIPRQLLQGETSELEFADALAPLLSFSFVRVELGRQAVTIHRLVQLSMRRWLKREKEIDKWVGKSTQVLEAVFPTGRYSTWEECQVLLPHFKEVVSHETKDKGTLVMKVKTSNRAAQYLLLKGEYRIMEELCRSSVGILENIFESEHPQTLETVNILVTALIRQGKYEEAEGMSRRVLQGYEKTFGQEHPNTLLSVNNLASVLFMKGMNEEAEAMLRRTLRAVKKMPELEVQFAIGCANNLAEVLAKQGKLEKAEAIHRRLLQTNEEVFGHEHPDTLLSISNLGKLLEEQRRFSEAEAMYCRALEGRERVLGLEHENTLYSMTNLGRLFHKQKRYSEAIELYRRAHDGYLKVLGAQDSVTVKTRKLIELAEKHQLLWSKKMLMLRVASEQK</sequence>
<reference evidence="3" key="1">
    <citation type="submission" date="2021-12" db="EMBL/GenBank/DDBJ databases">
        <title>Curvularia clavata genome.</title>
        <authorList>
            <person name="Cao Y."/>
        </authorList>
    </citation>
    <scope>NUCLEOTIDE SEQUENCE</scope>
    <source>
        <strain evidence="3">Yc1106</strain>
    </source>
</reference>
<dbReference type="InterPro" id="IPR029058">
    <property type="entry name" value="AB_hydrolase_fold"/>
</dbReference>
<evidence type="ECO:0000313" key="4">
    <source>
        <dbReference type="Proteomes" id="UP001056012"/>
    </source>
</evidence>
<dbReference type="SUPFAM" id="SSF53474">
    <property type="entry name" value="alpha/beta-Hydrolases"/>
    <property type="match status" value="1"/>
</dbReference>
<dbReference type="Gene3D" id="3.40.50.300">
    <property type="entry name" value="P-loop containing nucleotide triphosphate hydrolases"/>
    <property type="match status" value="1"/>
</dbReference>
<dbReference type="AlphaFoldDB" id="A0A9Q9DP83"/>
<evidence type="ECO:0008006" key="5">
    <source>
        <dbReference type="Google" id="ProtNLM"/>
    </source>
</evidence>
<feature type="domain" description="NB-ARC" evidence="1">
    <location>
        <begin position="381"/>
        <end position="538"/>
    </location>
</feature>
<dbReference type="SUPFAM" id="SSF48452">
    <property type="entry name" value="TPR-like"/>
    <property type="match status" value="2"/>
</dbReference>
<dbReference type="Gene3D" id="1.25.40.10">
    <property type="entry name" value="Tetratricopeptide repeat domain"/>
    <property type="match status" value="2"/>
</dbReference>
<dbReference type="OrthoDB" id="1658288at2759"/>
<dbReference type="Pfam" id="PF13374">
    <property type="entry name" value="TPR_10"/>
    <property type="match status" value="1"/>
</dbReference>
<name>A0A9Q9DP83_CURCL</name>
<dbReference type="EMBL" id="CP089274">
    <property type="protein sequence ID" value="USP73041.1"/>
    <property type="molecule type" value="Genomic_DNA"/>
</dbReference>
<dbReference type="PANTHER" id="PTHR46082:SF6">
    <property type="entry name" value="AAA+ ATPASE DOMAIN-CONTAINING PROTEIN-RELATED"/>
    <property type="match status" value="1"/>
</dbReference>
<dbReference type="Pfam" id="PF13424">
    <property type="entry name" value="TPR_12"/>
    <property type="match status" value="2"/>
</dbReference>
<dbReference type="InterPro" id="IPR002182">
    <property type="entry name" value="NB-ARC"/>
</dbReference>
<accession>A0A9Q9DP83</accession>
<evidence type="ECO:0000313" key="3">
    <source>
        <dbReference type="EMBL" id="USP73041.1"/>
    </source>
</evidence>
<dbReference type="NCBIfam" id="NF040586">
    <property type="entry name" value="FxSxx_TPR"/>
    <property type="match status" value="1"/>
</dbReference>